<feature type="transmembrane region" description="Helical" evidence="8">
    <location>
        <begin position="329"/>
        <end position="356"/>
    </location>
</feature>
<sequence length="402" mass="42223">MREFVALVAALMASNALAIDAMLPALPAIGDSLHVAQANHRQLVITVYLIGFGIAQLIYGPLSDRFGRKGLLVVGLGLYVVFATVAGLAASFPLLLAARTMQGVAAASTRVLVMAIVRDRYQGSAMARIMSLAMIVFMIVPILAPSFGQGVLAISSWRHIFIGLAVYGLILTLWVILRLPETLAPAARRALSFASIGQATKETLGNRASIGNTITVTLVMGGLFSFITSIQQIVFDVFGRPDLIGLVFACIAGPMALSSYANSRLVHRFGPRRLLLTALAGFSVAALIHLVVTETMGETIWAFVLMQALTMSSFGLIGSNAGALAMEPLGHIAGTASSLQGVITTVGGALIGYAIGQNFNGTTLPFLIGFSSCAILALLIAYWANPAMIKPPGQGPSHIKTE</sequence>
<reference evidence="11 12" key="1">
    <citation type="submission" date="2023-05" db="EMBL/GenBank/DDBJ databases">
        <authorList>
            <person name="Guo Y."/>
        </authorList>
    </citation>
    <scope>NUCLEOTIDE SEQUENCE [LARGE SCALE GENOMIC DNA]</scope>
    <source>
        <strain evidence="11 12">GR2756</strain>
    </source>
</reference>
<evidence type="ECO:0000256" key="4">
    <source>
        <dbReference type="ARBA" id="ARBA00022475"/>
    </source>
</evidence>
<keyword evidence="5 8" id="KW-0812">Transmembrane</keyword>
<feature type="transmembrane region" description="Helical" evidence="8">
    <location>
        <begin position="160"/>
        <end position="179"/>
    </location>
</feature>
<keyword evidence="6 8" id="KW-1133">Transmembrane helix</keyword>
<dbReference type="InterPro" id="IPR036259">
    <property type="entry name" value="MFS_trans_sf"/>
</dbReference>
<dbReference type="PROSITE" id="PS50850">
    <property type="entry name" value="MFS"/>
    <property type="match status" value="1"/>
</dbReference>
<feature type="transmembrane region" description="Helical" evidence="8">
    <location>
        <begin position="129"/>
        <end position="148"/>
    </location>
</feature>
<comment type="caution">
    <text evidence="11">The sequence shown here is derived from an EMBL/GenBank/DDBJ whole genome shotgun (WGS) entry which is preliminary data.</text>
</comment>
<feature type="transmembrane region" description="Helical" evidence="8">
    <location>
        <begin position="362"/>
        <end position="384"/>
    </location>
</feature>
<dbReference type="NCBIfam" id="TIGR00710">
    <property type="entry name" value="efflux_Bcr_CflA"/>
    <property type="match status" value="1"/>
</dbReference>
<feature type="transmembrane region" description="Helical" evidence="8">
    <location>
        <begin position="210"/>
        <end position="231"/>
    </location>
</feature>
<keyword evidence="7 8" id="KW-0472">Membrane</keyword>
<comment type="caution">
    <text evidence="8">Lacks conserved residue(s) required for the propagation of feature annotation.</text>
</comment>
<keyword evidence="4" id="KW-1003">Cell membrane</keyword>
<evidence type="ECO:0000259" key="10">
    <source>
        <dbReference type="PROSITE" id="PS50850"/>
    </source>
</evidence>
<dbReference type="SUPFAM" id="SSF103473">
    <property type="entry name" value="MFS general substrate transporter"/>
    <property type="match status" value="1"/>
</dbReference>
<evidence type="ECO:0000256" key="6">
    <source>
        <dbReference type="ARBA" id="ARBA00022989"/>
    </source>
</evidence>
<evidence type="ECO:0000256" key="2">
    <source>
        <dbReference type="ARBA" id="ARBA00006236"/>
    </source>
</evidence>
<proteinExistence type="inferred from homology"/>
<dbReference type="InterPro" id="IPR020846">
    <property type="entry name" value="MFS_dom"/>
</dbReference>
<dbReference type="Gene3D" id="1.20.1720.10">
    <property type="entry name" value="Multidrug resistance protein D"/>
    <property type="match status" value="1"/>
</dbReference>
<feature type="transmembrane region" description="Helical" evidence="8">
    <location>
        <begin position="299"/>
        <end position="317"/>
    </location>
</feature>
<keyword evidence="8" id="KW-0997">Cell inner membrane</keyword>
<keyword evidence="9" id="KW-0732">Signal</keyword>
<keyword evidence="12" id="KW-1185">Reference proteome</keyword>
<evidence type="ECO:0000256" key="1">
    <source>
        <dbReference type="ARBA" id="ARBA00004651"/>
    </source>
</evidence>
<dbReference type="Pfam" id="PF07690">
    <property type="entry name" value="MFS_1"/>
    <property type="match status" value="1"/>
</dbReference>
<comment type="subcellular location">
    <subcellularLocation>
        <location evidence="8">Cell inner membrane</location>
        <topology evidence="8">Multi-pass membrane protein</topology>
    </subcellularLocation>
    <subcellularLocation>
        <location evidence="1">Cell membrane</location>
        <topology evidence="1">Multi-pass membrane protein</topology>
    </subcellularLocation>
</comment>
<feature type="domain" description="Major facilitator superfamily (MFS) profile" evidence="10">
    <location>
        <begin position="1"/>
        <end position="389"/>
    </location>
</feature>
<dbReference type="EMBL" id="JAVUPU010000001">
    <property type="protein sequence ID" value="MDT9597702.1"/>
    <property type="molecule type" value="Genomic_DNA"/>
</dbReference>
<feature type="transmembrane region" description="Helical" evidence="8">
    <location>
        <begin position="243"/>
        <end position="262"/>
    </location>
</feature>
<keyword evidence="3 8" id="KW-0813">Transport</keyword>
<dbReference type="InterPro" id="IPR011701">
    <property type="entry name" value="MFS"/>
</dbReference>
<feature type="transmembrane region" description="Helical" evidence="8">
    <location>
        <begin position="96"/>
        <end position="117"/>
    </location>
</feature>
<feature type="chain" id="PRO_5047258726" description="Bcr/CflA family efflux transporter" evidence="9">
    <location>
        <begin position="19"/>
        <end position="402"/>
    </location>
</feature>
<dbReference type="PANTHER" id="PTHR23502:SF132">
    <property type="entry name" value="POLYAMINE TRANSPORTER 2-RELATED"/>
    <property type="match status" value="1"/>
</dbReference>
<evidence type="ECO:0000256" key="9">
    <source>
        <dbReference type="SAM" id="SignalP"/>
    </source>
</evidence>
<dbReference type="PANTHER" id="PTHR23502">
    <property type="entry name" value="MAJOR FACILITATOR SUPERFAMILY"/>
    <property type="match status" value="1"/>
</dbReference>
<feature type="signal peptide" evidence="9">
    <location>
        <begin position="1"/>
        <end position="18"/>
    </location>
</feature>
<dbReference type="CDD" id="cd17320">
    <property type="entry name" value="MFS_MdfA_MDR_like"/>
    <property type="match status" value="1"/>
</dbReference>
<evidence type="ECO:0000313" key="12">
    <source>
        <dbReference type="Proteomes" id="UP001259572"/>
    </source>
</evidence>
<protein>
    <recommendedName>
        <fullName evidence="8">Bcr/CflA family efflux transporter</fullName>
    </recommendedName>
</protein>
<dbReference type="Proteomes" id="UP001259572">
    <property type="component" value="Unassembled WGS sequence"/>
</dbReference>
<comment type="similarity">
    <text evidence="2 8">Belongs to the major facilitator superfamily. Bcr/CmlA family.</text>
</comment>
<dbReference type="InterPro" id="IPR004812">
    <property type="entry name" value="Efflux_drug-R_Bcr/CmlA"/>
</dbReference>
<evidence type="ECO:0000256" key="3">
    <source>
        <dbReference type="ARBA" id="ARBA00022448"/>
    </source>
</evidence>
<gene>
    <name evidence="11" type="ORF">RQX22_01905</name>
</gene>
<evidence type="ECO:0000313" key="11">
    <source>
        <dbReference type="EMBL" id="MDT9597702.1"/>
    </source>
</evidence>
<dbReference type="RefSeq" id="WP_315723118.1">
    <property type="nucleotide sequence ID" value="NZ_JAVUPU010000001.1"/>
</dbReference>
<feature type="transmembrane region" description="Helical" evidence="8">
    <location>
        <begin position="71"/>
        <end position="90"/>
    </location>
</feature>
<name>A0ABU3Q313_9SPHN</name>
<evidence type="ECO:0000256" key="5">
    <source>
        <dbReference type="ARBA" id="ARBA00022692"/>
    </source>
</evidence>
<evidence type="ECO:0000256" key="8">
    <source>
        <dbReference type="RuleBase" id="RU365088"/>
    </source>
</evidence>
<feature type="transmembrane region" description="Helical" evidence="8">
    <location>
        <begin position="42"/>
        <end position="59"/>
    </location>
</feature>
<feature type="transmembrane region" description="Helical" evidence="8">
    <location>
        <begin position="274"/>
        <end position="293"/>
    </location>
</feature>
<evidence type="ECO:0000256" key="7">
    <source>
        <dbReference type="ARBA" id="ARBA00023136"/>
    </source>
</evidence>
<accession>A0ABU3Q313</accession>
<organism evidence="11 12">
    <name type="scientific">Sphingosinicella rhizophila</name>
    <dbReference type="NCBI Taxonomy" id="3050082"/>
    <lineage>
        <taxon>Bacteria</taxon>
        <taxon>Pseudomonadati</taxon>
        <taxon>Pseudomonadota</taxon>
        <taxon>Alphaproteobacteria</taxon>
        <taxon>Sphingomonadales</taxon>
        <taxon>Sphingosinicellaceae</taxon>
        <taxon>Sphingosinicella</taxon>
    </lineage>
</organism>